<feature type="transmembrane region" description="Helical" evidence="2">
    <location>
        <begin position="126"/>
        <end position="145"/>
    </location>
</feature>
<feature type="region of interest" description="Disordered" evidence="1">
    <location>
        <begin position="97"/>
        <end position="120"/>
    </location>
</feature>
<gene>
    <name evidence="3" type="ORF">RRG08_003509</name>
</gene>
<proteinExistence type="predicted"/>
<keyword evidence="4" id="KW-1185">Reference proteome</keyword>
<evidence type="ECO:0000256" key="1">
    <source>
        <dbReference type="SAM" id="MobiDB-lite"/>
    </source>
</evidence>
<comment type="caution">
    <text evidence="3">The sequence shown here is derived from an EMBL/GenBank/DDBJ whole genome shotgun (WGS) entry which is preliminary data.</text>
</comment>
<evidence type="ECO:0000313" key="4">
    <source>
        <dbReference type="Proteomes" id="UP001283361"/>
    </source>
</evidence>
<dbReference type="EMBL" id="JAWDGP010006844">
    <property type="protein sequence ID" value="KAK3734602.1"/>
    <property type="molecule type" value="Genomic_DNA"/>
</dbReference>
<keyword evidence="2" id="KW-1133">Transmembrane helix</keyword>
<protein>
    <submittedName>
        <fullName evidence="3">Uncharacterized protein</fullName>
    </submittedName>
</protein>
<accession>A0AAE1CTZ5</accession>
<feature type="region of interest" description="Disordered" evidence="1">
    <location>
        <begin position="1"/>
        <end position="53"/>
    </location>
</feature>
<keyword evidence="2" id="KW-0812">Transmembrane</keyword>
<name>A0AAE1CTZ5_9GAST</name>
<sequence>MGQRPATHTHSPGRQVDPPRLSSAARVKGPPEPSCLTPTYDHYESRVKSSADDSERLECINTSDWLSPDVLVPCGASQNPALTSFLPCGSRAVIGEDPRDGVSLSSQSEPNRAISRRPTSLASGENTDNLGFFFLIIIIILWTKIF</sequence>
<dbReference type="AlphaFoldDB" id="A0AAE1CTZ5"/>
<feature type="compositionally biased region" description="Basic and acidic residues" evidence="1">
    <location>
        <begin position="41"/>
        <end position="53"/>
    </location>
</feature>
<reference evidence="3" key="1">
    <citation type="journal article" date="2023" name="G3 (Bethesda)">
        <title>A reference genome for the long-term kleptoplast-retaining sea slug Elysia crispata morphotype clarki.</title>
        <authorList>
            <person name="Eastman K.E."/>
            <person name="Pendleton A.L."/>
            <person name="Shaikh M.A."/>
            <person name="Suttiyut T."/>
            <person name="Ogas R."/>
            <person name="Tomko P."/>
            <person name="Gavelis G."/>
            <person name="Widhalm J.R."/>
            <person name="Wisecaver J.H."/>
        </authorList>
    </citation>
    <scope>NUCLEOTIDE SEQUENCE</scope>
    <source>
        <strain evidence="3">ECLA1</strain>
    </source>
</reference>
<organism evidence="3 4">
    <name type="scientific">Elysia crispata</name>
    <name type="common">lettuce slug</name>
    <dbReference type="NCBI Taxonomy" id="231223"/>
    <lineage>
        <taxon>Eukaryota</taxon>
        <taxon>Metazoa</taxon>
        <taxon>Spiralia</taxon>
        <taxon>Lophotrochozoa</taxon>
        <taxon>Mollusca</taxon>
        <taxon>Gastropoda</taxon>
        <taxon>Heterobranchia</taxon>
        <taxon>Euthyneura</taxon>
        <taxon>Panpulmonata</taxon>
        <taxon>Sacoglossa</taxon>
        <taxon>Placobranchoidea</taxon>
        <taxon>Plakobranchidae</taxon>
        <taxon>Elysia</taxon>
    </lineage>
</organism>
<feature type="compositionally biased region" description="Polar residues" evidence="1">
    <location>
        <begin position="1"/>
        <end position="12"/>
    </location>
</feature>
<evidence type="ECO:0000313" key="3">
    <source>
        <dbReference type="EMBL" id="KAK3734602.1"/>
    </source>
</evidence>
<evidence type="ECO:0000256" key="2">
    <source>
        <dbReference type="SAM" id="Phobius"/>
    </source>
</evidence>
<dbReference type="Proteomes" id="UP001283361">
    <property type="component" value="Unassembled WGS sequence"/>
</dbReference>
<keyword evidence="2" id="KW-0472">Membrane</keyword>